<evidence type="ECO:0000256" key="3">
    <source>
        <dbReference type="ARBA" id="ARBA00023172"/>
    </source>
</evidence>
<dbReference type="InterPro" id="IPR050090">
    <property type="entry name" value="Tyrosine_recombinase_XerCD"/>
</dbReference>
<dbReference type="InterPro" id="IPR011010">
    <property type="entry name" value="DNA_brk_join_enz"/>
</dbReference>
<dbReference type="Gene3D" id="1.10.443.10">
    <property type="entry name" value="Intergrase catalytic core"/>
    <property type="match status" value="1"/>
</dbReference>
<evidence type="ECO:0000259" key="7">
    <source>
        <dbReference type="PROSITE" id="PS51900"/>
    </source>
</evidence>
<feature type="domain" description="Core-binding (CB)" evidence="7">
    <location>
        <begin position="14"/>
        <end position="97"/>
    </location>
</feature>
<name>A0ABT3WIB5_9PROT</name>
<feature type="domain" description="Tyr recombinase" evidence="6">
    <location>
        <begin position="118"/>
        <end position="301"/>
    </location>
</feature>
<proteinExistence type="predicted"/>
<evidence type="ECO:0000313" key="8">
    <source>
        <dbReference type="EMBL" id="MCX5617368.1"/>
    </source>
</evidence>
<dbReference type="PROSITE" id="PS51900">
    <property type="entry name" value="CB"/>
    <property type="match status" value="1"/>
</dbReference>
<reference evidence="8" key="1">
    <citation type="submission" date="2022-07" db="EMBL/GenBank/DDBJ databases">
        <title>Bombella genomes.</title>
        <authorList>
            <person name="Harer L."/>
            <person name="Styblova S."/>
            <person name="Ehrmann M."/>
        </authorList>
    </citation>
    <scope>NUCLEOTIDE SEQUENCE</scope>
    <source>
        <strain evidence="8">TMW 2.2543</strain>
    </source>
</reference>
<dbReference type="RefSeq" id="WP_266115864.1">
    <property type="nucleotide sequence ID" value="NZ_JANIDY010000001.1"/>
</dbReference>
<organism evidence="8 9">
    <name type="scientific">Bombella pluederhausensis</name>
    <dbReference type="NCBI Taxonomy" id="2967336"/>
    <lineage>
        <taxon>Bacteria</taxon>
        <taxon>Pseudomonadati</taxon>
        <taxon>Pseudomonadota</taxon>
        <taxon>Alphaproteobacteria</taxon>
        <taxon>Acetobacterales</taxon>
        <taxon>Acetobacteraceae</taxon>
        <taxon>Bombella</taxon>
    </lineage>
</organism>
<dbReference type="InterPro" id="IPR044068">
    <property type="entry name" value="CB"/>
</dbReference>
<dbReference type="NCBIfam" id="NF001399">
    <property type="entry name" value="PRK00283.1"/>
    <property type="match status" value="1"/>
</dbReference>
<keyword evidence="2 4" id="KW-0238">DNA-binding</keyword>
<evidence type="ECO:0000256" key="2">
    <source>
        <dbReference type="ARBA" id="ARBA00023125"/>
    </source>
</evidence>
<keyword evidence="3" id="KW-0233">DNA recombination</keyword>
<dbReference type="InterPro" id="IPR010998">
    <property type="entry name" value="Integrase_recombinase_N"/>
</dbReference>
<dbReference type="InterPro" id="IPR013762">
    <property type="entry name" value="Integrase-like_cat_sf"/>
</dbReference>
<dbReference type="PROSITE" id="PS51898">
    <property type="entry name" value="TYR_RECOMBINASE"/>
    <property type="match status" value="1"/>
</dbReference>
<dbReference type="Pfam" id="PF00589">
    <property type="entry name" value="Phage_integrase"/>
    <property type="match status" value="1"/>
</dbReference>
<accession>A0ABT3WIB5</accession>
<keyword evidence="9" id="KW-1185">Reference proteome</keyword>
<feature type="region of interest" description="Disordered" evidence="5">
    <location>
        <begin position="302"/>
        <end position="334"/>
    </location>
</feature>
<dbReference type="PANTHER" id="PTHR30349:SF90">
    <property type="entry name" value="TYROSINE RECOMBINASE XERD"/>
    <property type="match status" value="1"/>
</dbReference>
<evidence type="ECO:0000259" key="6">
    <source>
        <dbReference type="PROSITE" id="PS51898"/>
    </source>
</evidence>
<evidence type="ECO:0000256" key="1">
    <source>
        <dbReference type="ARBA" id="ARBA00022908"/>
    </source>
</evidence>
<dbReference type="EMBL" id="JANIDY010000001">
    <property type="protein sequence ID" value="MCX5617368.1"/>
    <property type="molecule type" value="Genomic_DNA"/>
</dbReference>
<evidence type="ECO:0000256" key="5">
    <source>
        <dbReference type="SAM" id="MobiDB-lite"/>
    </source>
</evidence>
<dbReference type="InterPro" id="IPR004107">
    <property type="entry name" value="Integrase_SAM-like_N"/>
</dbReference>
<evidence type="ECO:0000256" key="4">
    <source>
        <dbReference type="PROSITE-ProRule" id="PRU01248"/>
    </source>
</evidence>
<dbReference type="Gene3D" id="1.10.150.130">
    <property type="match status" value="1"/>
</dbReference>
<keyword evidence="1" id="KW-0229">DNA integration</keyword>
<sequence length="334" mass="37193">MTERPSHIRPPIDPESEGLIDAFLETLLAERGAAQRTRLAYRADLEDFARWCSPTALADVGSSRVHTYLADLGRAGITPRTQARRLSCLRQFARFMLQMGVRDDEMTAGQITPHYQSGLPHPLSEEEVKRLLEKGTCGHPDLRRDLLSRVALELLYTTGLRISELLSLPATCVRHRGGMLPVRGKGGRERLVPFSSTAREAAEALLAYDAVLDSPWLFPGRNPKKPLTRQGFDKILYACALKAGLDPQRVSPHVLRHSFATHLLNRGADLRALQMLLGHADITTTQIYTQVMTERLKEAVKQHHPLGQEADASEKQNDGEQPDTDEVFLAGSQK</sequence>
<protein>
    <submittedName>
        <fullName evidence="8">Tyrosine recombinase</fullName>
    </submittedName>
</protein>
<dbReference type="Pfam" id="PF02899">
    <property type="entry name" value="Phage_int_SAM_1"/>
    <property type="match status" value="1"/>
</dbReference>
<comment type="caution">
    <text evidence="8">The sequence shown here is derived from an EMBL/GenBank/DDBJ whole genome shotgun (WGS) entry which is preliminary data.</text>
</comment>
<dbReference type="InterPro" id="IPR002104">
    <property type="entry name" value="Integrase_catalytic"/>
</dbReference>
<dbReference type="SUPFAM" id="SSF56349">
    <property type="entry name" value="DNA breaking-rejoining enzymes"/>
    <property type="match status" value="1"/>
</dbReference>
<dbReference type="PANTHER" id="PTHR30349">
    <property type="entry name" value="PHAGE INTEGRASE-RELATED"/>
    <property type="match status" value="1"/>
</dbReference>
<gene>
    <name evidence="8" type="ORF">NQF86_01590</name>
</gene>
<evidence type="ECO:0000313" key="9">
    <source>
        <dbReference type="Proteomes" id="UP001165576"/>
    </source>
</evidence>
<dbReference type="Proteomes" id="UP001165576">
    <property type="component" value="Unassembled WGS sequence"/>
</dbReference>